<dbReference type="EMBL" id="KV441007">
    <property type="protein sequence ID" value="OAD65933.1"/>
    <property type="molecule type" value="Genomic_DNA"/>
</dbReference>
<sequence>MLDFMIIVIIRDTIQETTSDVIIDDEQYFEAIDNFSDIDYDFIDLENNTETYISALIITQVLSLSEADDIFGNQEDKDSNNVDSDEDDDDNVEDNIEDKVDKGAVILIAIMNKILELFRDPFHLPVSISGLKSMADFNTLTNRIKKYIACSKCHDIYENNGFTPPCCTFRKFGTNNLCNNTLFK</sequence>
<gene>
    <name evidence="2" type="ORF">PHYBLDRAFT_152959</name>
</gene>
<dbReference type="VEuPathDB" id="FungiDB:PHYBLDRAFT_152959"/>
<feature type="region of interest" description="Disordered" evidence="1">
    <location>
        <begin position="72"/>
        <end position="94"/>
    </location>
</feature>
<keyword evidence="3" id="KW-1185">Reference proteome</keyword>
<reference evidence="3" key="1">
    <citation type="submission" date="2015-06" db="EMBL/GenBank/DDBJ databases">
        <title>Expansion of signal transduction pathways in fungi by whole-genome duplication.</title>
        <authorList>
            <consortium name="DOE Joint Genome Institute"/>
            <person name="Corrochano L.M."/>
            <person name="Kuo A."/>
            <person name="Marcet-Houben M."/>
            <person name="Polaino S."/>
            <person name="Salamov A."/>
            <person name="Villalobos J.M."/>
            <person name="Alvarez M.I."/>
            <person name="Avalos J."/>
            <person name="Benito E.P."/>
            <person name="Benoit I."/>
            <person name="Burger G."/>
            <person name="Camino L.P."/>
            <person name="Canovas D."/>
            <person name="Cerda-Olmedo E."/>
            <person name="Cheng J.-F."/>
            <person name="Dominguez A."/>
            <person name="Elias M."/>
            <person name="Eslava A.P."/>
            <person name="Glaser F."/>
            <person name="Grimwood J."/>
            <person name="Gutierrez G."/>
            <person name="Heitman J."/>
            <person name="Henrissat B."/>
            <person name="Iturriaga E.A."/>
            <person name="Lang B.F."/>
            <person name="Lavin J.L."/>
            <person name="Lee S."/>
            <person name="Li W."/>
            <person name="Lindquist E."/>
            <person name="Lopez-Garcia S."/>
            <person name="Luque E.M."/>
            <person name="Marcos A.T."/>
            <person name="Martin J."/>
            <person name="McCluskey K."/>
            <person name="Medina H.R."/>
            <person name="Miralles-Duran A."/>
            <person name="Miyazaki A."/>
            <person name="Munoz-Torres E."/>
            <person name="Oguiza J.A."/>
            <person name="Ohm R."/>
            <person name="Olmedo M."/>
            <person name="Orejas M."/>
            <person name="Ortiz-Castellanos L."/>
            <person name="Pisabarro A.G."/>
            <person name="Rodriguez-Romero J."/>
            <person name="Ruiz-Herrera J."/>
            <person name="Ruiz-Vazquez R."/>
            <person name="Sanz C."/>
            <person name="Schackwitz W."/>
            <person name="Schmutz J."/>
            <person name="Shahriari M."/>
            <person name="Shelest E."/>
            <person name="Silva-Franco F."/>
            <person name="Soanes D."/>
            <person name="Syed K."/>
            <person name="Tagua V.G."/>
            <person name="Talbot N.J."/>
            <person name="Thon M."/>
            <person name="De vries R.P."/>
            <person name="Wiebenga A."/>
            <person name="Yadav J.S."/>
            <person name="Braun E.L."/>
            <person name="Baker S."/>
            <person name="Garre V."/>
            <person name="Horwitz B."/>
            <person name="Torres-Martinez S."/>
            <person name="Idnurm A."/>
            <person name="Herrera-Estrella A."/>
            <person name="Gabaldon T."/>
            <person name="Grigoriev I.V."/>
        </authorList>
    </citation>
    <scope>NUCLEOTIDE SEQUENCE [LARGE SCALE GENOMIC DNA]</scope>
    <source>
        <strain evidence="3">NRRL 1555(-)</strain>
    </source>
</reference>
<feature type="compositionally biased region" description="Acidic residues" evidence="1">
    <location>
        <begin position="83"/>
        <end position="94"/>
    </location>
</feature>
<dbReference type="AlphaFoldDB" id="A0A162TC29"/>
<proteinExistence type="predicted"/>
<organism evidence="2 3">
    <name type="scientific">Phycomyces blakesleeanus (strain ATCC 8743b / DSM 1359 / FGSC 10004 / NBRC 33097 / NRRL 1555)</name>
    <dbReference type="NCBI Taxonomy" id="763407"/>
    <lineage>
        <taxon>Eukaryota</taxon>
        <taxon>Fungi</taxon>
        <taxon>Fungi incertae sedis</taxon>
        <taxon>Mucoromycota</taxon>
        <taxon>Mucoromycotina</taxon>
        <taxon>Mucoromycetes</taxon>
        <taxon>Mucorales</taxon>
        <taxon>Phycomycetaceae</taxon>
        <taxon>Phycomyces</taxon>
    </lineage>
</organism>
<dbReference type="GeneID" id="28993947"/>
<evidence type="ECO:0000313" key="2">
    <source>
        <dbReference type="EMBL" id="OAD65933.1"/>
    </source>
</evidence>
<evidence type="ECO:0000313" key="3">
    <source>
        <dbReference type="Proteomes" id="UP000077315"/>
    </source>
</evidence>
<protein>
    <submittedName>
        <fullName evidence="2">Uncharacterized protein</fullName>
    </submittedName>
</protein>
<name>A0A162TC29_PHYB8</name>
<evidence type="ECO:0000256" key="1">
    <source>
        <dbReference type="SAM" id="MobiDB-lite"/>
    </source>
</evidence>
<accession>A0A162TC29</accession>
<dbReference type="RefSeq" id="XP_018283973.1">
    <property type="nucleotide sequence ID" value="XM_018433041.1"/>
</dbReference>
<dbReference type="Proteomes" id="UP000077315">
    <property type="component" value="Unassembled WGS sequence"/>
</dbReference>
<dbReference type="InParanoid" id="A0A162TC29"/>